<dbReference type="RefSeq" id="WP_208675292.1">
    <property type="nucleotide sequence ID" value="NZ_CP030139.2"/>
</dbReference>
<dbReference type="AlphaFoldDB" id="A0AAN1QM67"/>
<reference evidence="2 3" key="1">
    <citation type="journal article" date="2018" name="Sci. Rep.">
        <title>Genome Features and Biochemical Characteristics of a Robust, Fast Growing and Naturally Transformable Cyanobacterium Synechococcus elongatus PCC 11801 Isolated from India.</title>
        <authorList>
            <person name="Jaiswal D."/>
            <person name="Sengupta A."/>
            <person name="Sohoni S."/>
            <person name="Sengupta S."/>
            <person name="Phadnavis A.G."/>
            <person name="Pakrasi H.B."/>
            <person name="Wangikar P.P."/>
        </authorList>
    </citation>
    <scope>NUCLEOTIDE SEQUENCE [LARGE SCALE GENOMIC DNA]</scope>
    <source>
        <strain evidence="2 3">PCC 11801</strain>
    </source>
</reference>
<gene>
    <name evidence="2" type="ORF">DOP62_02440</name>
</gene>
<evidence type="ECO:0000256" key="1">
    <source>
        <dbReference type="SAM" id="Coils"/>
    </source>
</evidence>
<evidence type="ECO:0000313" key="2">
    <source>
        <dbReference type="EMBL" id="AZB71730.1"/>
    </source>
</evidence>
<accession>A0AAN1QM67</accession>
<keyword evidence="1" id="KW-0175">Coiled coil</keyword>
<proteinExistence type="predicted"/>
<name>A0AAN1QM67_SYNEL</name>
<dbReference type="Proteomes" id="UP000267249">
    <property type="component" value="Chromosome"/>
</dbReference>
<organism evidence="2 3">
    <name type="scientific">Synechococcus elongatus PCC 11801</name>
    <dbReference type="NCBI Taxonomy" id="2219813"/>
    <lineage>
        <taxon>Bacteria</taxon>
        <taxon>Bacillati</taxon>
        <taxon>Cyanobacteriota</taxon>
        <taxon>Cyanophyceae</taxon>
        <taxon>Synechococcales</taxon>
        <taxon>Synechococcaceae</taxon>
        <taxon>Synechococcus</taxon>
    </lineage>
</organism>
<dbReference type="EMBL" id="CP030139">
    <property type="protein sequence ID" value="AZB71730.1"/>
    <property type="molecule type" value="Genomic_DNA"/>
</dbReference>
<feature type="coiled-coil region" evidence="1">
    <location>
        <begin position="89"/>
        <end position="116"/>
    </location>
</feature>
<evidence type="ECO:0000313" key="3">
    <source>
        <dbReference type="Proteomes" id="UP000267249"/>
    </source>
</evidence>
<sequence>MAKSKKNQPQARIEYRIAKILRDLAAQTECPPSSLRAYPPQLVNGVAFYLPEGIRWPPDQILEELFKREGYKERFSSKFLGDQISNIFSKFLIEEILDIEKSLEDLIKELDNYSEERIILIRIEGILLHKICFDLGRVRLSPGDDSLLEEITEITDKVIDLTLMSEEEKSYSKYELRQQYLERMKGACIAVVKVGAEPIRAIEVAKEEVRRSMDLLRLGIKAIQGINDRSRIGIAGDHPTARVEALAISELNLNNQIDLVGHPLQVNNQFVDELEKLELFLISEALRKEKCTDLEEAIIRSIHWFSVAVCQDEKSNAFLLLVVSLEVLFKPNQGSSIASTVAESIAFLLARTKEERLETAKLVRKFYGMRSSVAHSGRSSFSEKDLYQLMIISMEVILETIHRSIETKSQKELMEEIELIKFS</sequence>
<protein>
    <submittedName>
        <fullName evidence="2">HEPN domain-containing protein</fullName>
    </submittedName>
</protein>